<feature type="region of interest" description="Disordered" evidence="1">
    <location>
        <begin position="1"/>
        <end position="138"/>
    </location>
</feature>
<organism evidence="2 3">
    <name type="scientific">Emiliania huxleyi (strain CCMP1516)</name>
    <dbReference type="NCBI Taxonomy" id="280463"/>
    <lineage>
        <taxon>Eukaryota</taxon>
        <taxon>Haptista</taxon>
        <taxon>Haptophyta</taxon>
        <taxon>Prymnesiophyceae</taxon>
        <taxon>Isochrysidales</taxon>
        <taxon>Noelaerhabdaceae</taxon>
        <taxon>Emiliania</taxon>
    </lineage>
</organism>
<feature type="compositionally biased region" description="Low complexity" evidence="1">
    <location>
        <begin position="60"/>
        <end position="78"/>
    </location>
</feature>
<evidence type="ECO:0000313" key="2">
    <source>
        <dbReference type="EnsemblProtists" id="EOD39351"/>
    </source>
</evidence>
<proteinExistence type="predicted"/>
<dbReference type="AlphaFoldDB" id="A0A0D3KUB6"/>
<evidence type="ECO:0000313" key="3">
    <source>
        <dbReference type="Proteomes" id="UP000013827"/>
    </source>
</evidence>
<dbReference type="RefSeq" id="XP_005791780.1">
    <property type="nucleotide sequence ID" value="XM_005791723.1"/>
</dbReference>
<dbReference type="GeneID" id="17284622"/>
<reference evidence="3" key="1">
    <citation type="journal article" date="2013" name="Nature">
        <title>Pan genome of the phytoplankton Emiliania underpins its global distribution.</title>
        <authorList>
            <person name="Read B.A."/>
            <person name="Kegel J."/>
            <person name="Klute M.J."/>
            <person name="Kuo A."/>
            <person name="Lefebvre S.C."/>
            <person name="Maumus F."/>
            <person name="Mayer C."/>
            <person name="Miller J."/>
            <person name="Monier A."/>
            <person name="Salamov A."/>
            <person name="Young J."/>
            <person name="Aguilar M."/>
            <person name="Claverie J.M."/>
            <person name="Frickenhaus S."/>
            <person name="Gonzalez K."/>
            <person name="Herman E.K."/>
            <person name="Lin Y.C."/>
            <person name="Napier J."/>
            <person name="Ogata H."/>
            <person name="Sarno A.F."/>
            <person name="Shmutz J."/>
            <person name="Schroeder D."/>
            <person name="de Vargas C."/>
            <person name="Verret F."/>
            <person name="von Dassow P."/>
            <person name="Valentin K."/>
            <person name="Van de Peer Y."/>
            <person name="Wheeler G."/>
            <person name="Dacks J.B."/>
            <person name="Delwiche C.F."/>
            <person name="Dyhrman S.T."/>
            <person name="Glockner G."/>
            <person name="John U."/>
            <person name="Richards T."/>
            <person name="Worden A.Z."/>
            <person name="Zhang X."/>
            <person name="Grigoriev I.V."/>
            <person name="Allen A.E."/>
            <person name="Bidle K."/>
            <person name="Borodovsky M."/>
            <person name="Bowler C."/>
            <person name="Brownlee C."/>
            <person name="Cock J.M."/>
            <person name="Elias M."/>
            <person name="Gladyshev V.N."/>
            <person name="Groth M."/>
            <person name="Guda C."/>
            <person name="Hadaegh A."/>
            <person name="Iglesias-Rodriguez M.D."/>
            <person name="Jenkins J."/>
            <person name="Jones B.M."/>
            <person name="Lawson T."/>
            <person name="Leese F."/>
            <person name="Lindquist E."/>
            <person name="Lobanov A."/>
            <person name="Lomsadze A."/>
            <person name="Malik S.B."/>
            <person name="Marsh M.E."/>
            <person name="Mackinder L."/>
            <person name="Mock T."/>
            <person name="Mueller-Roeber B."/>
            <person name="Pagarete A."/>
            <person name="Parker M."/>
            <person name="Probert I."/>
            <person name="Quesneville H."/>
            <person name="Raines C."/>
            <person name="Rensing S.A."/>
            <person name="Riano-Pachon D.M."/>
            <person name="Richier S."/>
            <person name="Rokitta S."/>
            <person name="Shiraiwa Y."/>
            <person name="Soanes D.M."/>
            <person name="van der Giezen M."/>
            <person name="Wahlund T.M."/>
            <person name="Williams B."/>
            <person name="Wilson W."/>
            <person name="Wolfe G."/>
            <person name="Wurch L.L."/>
        </authorList>
    </citation>
    <scope>NUCLEOTIDE SEQUENCE</scope>
</reference>
<dbReference type="Proteomes" id="UP000013827">
    <property type="component" value="Unassembled WGS sequence"/>
</dbReference>
<reference evidence="2" key="2">
    <citation type="submission" date="2024-10" db="UniProtKB">
        <authorList>
            <consortium name="EnsemblProtists"/>
        </authorList>
    </citation>
    <scope>IDENTIFICATION</scope>
</reference>
<dbReference type="EnsemblProtists" id="EOD39351">
    <property type="protein sequence ID" value="EOD39351"/>
    <property type="gene ID" value="EMIHUDRAFT_223537"/>
</dbReference>
<dbReference type="PaxDb" id="2903-EOD39351"/>
<sequence length="138" mass="14444">MERQLEGEADLPTAGDSPRCDPVGDDDDEMSICDAVDEAETGSNTISPAARGEALDDEAPAATAAGGEASSSAPEGETVLGRRERGEALDDEAPTVMAEGDEASSSAPPAAKRRRRKRAGRKTQMGANQRDDELSREK</sequence>
<feature type="compositionally biased region" description="Basic residues" evidence="1">
    <location>
        <begin position="111"/>
        <end position="121"/>
    </location>
</feature>
<feature type="compositionally biased region" description="Basic and acidic residues" evidence="1">
    <location>
        <begin position="129"/>
        <end position="138"/>
    </location>
</feature>
<keyword evidence="3" id="KW-1185">Reference proteome</keyword>
<dbReference type="HOGENOM" id="CLU_154195_0_0_1"/>
<protein>
    <submittedName>
        <fullName evidence="2">Uncharacterized protein</fullName>
    </submittedName>
</protein>
<accession>A0A0D3KUB6</accession>
<name>A0A0D3KUB6_EMIH1</name>
<evidence type="ECO:0000256" key="1">
    <source>
        <dbReference type="SAM" id="MobiDB-lite"/>
    </source>
</evidence>
<feature type="compositionally biased region" description="Acidic residues" evidence="1">
    <location>
        <begin position="23"/>
        <end position="40"/>
    </location>
</feature>
<dbReference type="KEGG" id="ehx:EMIHUDRAFT_223537"/>